<dbReference type="Proteomes" id="UP000325614">
    <property type="component" value="Chromosome"/>
</dbReference>
<dbReference type="KEGG" id="mico:GDR74_02355"/>
<accession>A0A5P9JU39</accession>
<dbReference type="KEGG" id="mico:GDR74_02400"/>
<dbReference type="EMBL" id="CP045423">
    <property type="protein sequence ID" value="QFU15155.1"/>
    <property type="molecule type" value="Genomic_DNA"/>
</dbReference>
<name>A0A5P9JU39_9HYPH</name>
<sequence length="96" mass="11077">MHTDHSFTHIVSEGDIWLKAKDLKARMESTGLDTEGLYFEDLAHQVMVRDLRDRAYEMELDDPEIAWDFNHLTGELEVECSFATVTDMVAFKRAIA</sequence>
<dbReference type="EMBL" id="CP045423">
    <property type="protein sequence ID" value="QFU15146.1"/>
    <property type="molecule type" value="Genomic_DNA"/>
</dbReference>
<evidence type="ECO:0000313" key="2">
    <source>
        <dbReference type="EMBL" id="QFU15155.1"/>
    </source>
</evidence>
<dbReference type="RefSeq" id="WP_152584796.1">
    <property type="nucleotide sequence ID" value="NZ_CP045423.1"/>
</dbReference>
<keyword evidence="3" id="KW-1185">Reference proteome</keyword>
<organism evidence="1 3">
    <name type="scientific">Microvirga thermotolerans</name>
    <dbReference type="NCBI Taxonomy" id="2651334"/>
    <lineage>
        <taxon>Bacteria</taxon>
        <taxon>Pseudomonadati</taxon>
        <taxon>Pseudomonadota</taxon>
        <taxon>Alphaproteobacteria</taxon>
        <taxon>Hyphomicrobiales</taxon>
        <taxon>Methylobacteriaceae</taxon>
        <taxon>Microvirga</taxon>
    </lineage>
</organism>
<reference evidence="1 3" key="1">
    <citation type="submission" date="2019-10" db="EMBL/GenBank/DDBJ databases">
        <title>Isolation, Identification of Microvirga thermotolerans HR1, a novel thermophilic bacterium and Comparative Genomics of the genus Microvirga.</title>
        <authorList>
            <person name="Li J."/>
            <person name="Zhang W."/>
            <person name="Lin M."/>
            <person name="Wang J."/>
        </authorList>
    </citation>
    <scope>NUCLEOTIDE SEQUENCE [LARGE SCALE GENOMIC DNA]</scope>
    <source>
        <strain evidence="1 3">HR1</strain>
    </source>
</reference>
<evidence type="ECO:0000313" key="3">
    <source>
        <dbReference type="Proteomes" id="UP000325614"/>
    </source>
</evidence>
<protein>
    <submittedName>
        <fullName evidence="1">Uncharacterized protein</fullName>
    </submittedName>
</protein>
<proteinExistence type="predicted"/>
<dbReference type="AlphaFoldDB" id="A0A5P9JU39"/>
<evidence type="ECO:0000313" key="1">
    <source>
        <dbReference type="EMBL" id="QFU15146.1"/>
    </source>
</evidence>
<gene>
    <name evidence="1" type="ORF">GDR74_02355</name>
    <name evidence="2" type="ORF">GDR74_02400</name>
</gene>